<protein>
    <submittedName>
        <fullName evidence="3">Amino acid ABC transporter substrate-binding protein, PAAT family</fullName>
    </submittedName>
</protein>
<organism evidence="3 4">
    <name type="scientific">Halopseudomonas salegens</name>
    <dbReference type="NCBI Taxonomy" id="1434072"/>
    <lineage>
        <taxon>Bacteria</taxon>
        <taxon>Pseudomonadati</taxon>
        <taxon>Pseudomonadota</taxon>
        <taxon>Gammaproteobacteria</taxon>
        <taxon>Pseudomonadales</taxon>
        <taxon>Pseudomonadaceae</taxon>
        <taxon>Halopseudomonas</taxon>
    </lineage>
</organism>
<proteinExistence type="predicted"/>
<dbReference type="RefSeq" id="WP_092385541.1">
    <property type="nucleotide sequence ID" value="NZ_LT629787.1"/>
</dbReference>
<dbReference type="OrthoDB" id="8587856at2"/>
<evidence type="ECO:0000256" key="1">
    <source>
        <dbReference type="SAM" id="SignalP"/>
    </source>
</evidence>
<dbReference type="PANTHER" id="PTHR38834:SF3">
    <property type="entry name" value="SOLUTE-BINDING PROTEIN FAMILY 3_N-TERMINAL DOMAIN-CONTAINING PROTEIN"/>
    <property type="match status" value="1"/>
</dbReference>
<evidence type="ECO:0000259" key="2">
    <source>
        <dbReference type="Pfam" id="PF00497"/>
    </source>
</evidence>
<feature type="signal peptide" evidence="1">
    <location>
        <begin position="1"/>
        <end position="17"/>
    </location>
</feature>
<dbReference type="PANTHER" id="PTHR38834">
    <property type="entry name" value="PERIPLASMIC SUBSTRATE BINDING PROTEIN FAMILY 3"/>
    <property type="match status" value="1"/>
</dbReference>
<gene>
    <name evidence="3" type="ORF">SAMN05216210_1448</name>
</gene>
<dbReference type="AlphaFoldDB" id="A0A1H2FC82"/>
<dbReference type="Proteomes" id="UP000243924">
    <property type="component" value="Chromosome I"/>
</dbReference>
<sequence length="242" mass="27228">MSRWLLLCCLLTLPLQASELARLNFITEEYPPYNYISGQQLKGSSVDILDAILQHNGQQLDRAAVRVLPWARGYDTTLEYPNTVLFSTTRTRTRDGMFEWVGPLAAGRVVLLARKDKDLQLNSLADLKASDYSVVALREDIGAQVLLEGGIPESQLRIAVSNVSAMNMLVMDRVDLWAYGEDVAQWLLKENGHDLAQFESVLLLTEDPLYFAINRDTDAELIQVMQDTLDQLRTEGTLPQID</sequence>
<dbReference type="EMBL" id="LT629787">
    <property type="protein sequence ID" value="SDU04939.1"/>
    <property type="molecule type" value="Genomic_DNA"/>
</dbReference>
<keyword evidence="4" id="KW-1185">Reference proteome</keyword>
<keyword evidence="1" id="KW-0732">Signal</keyword>
<accession>A0A1H2FC82</accession>
<dbReference type="SUPFAM" id="SSF53850">
    <property type="entry name" value="Periplasmic binding protein-like II"/>
    <property type="match status" value="1"/>
</dbReference>
<dbReference type="InterPro" id="IPR001638">
    <property type="entry name" value="Solute-binding_3/MltF_N"/>
</dbReference>
<dbReference type="STRING" id="1434072.SAMN05216210_1448"/>
<reference evidence="4" key="1">
    <citation type="submission" date="2016-10" db="EMBL/GenBank/DDBJ databases">
        <authorList>
            <person name="Varghese N."/>
            <person name="Submissions S."/>
        </authorList>
    </citation>
    <scope>NUCLEOTIDE SEQUENCE [LARGE SCALE GENOMIC DNA]</scope>
    <source>
        <strain evidence="4">CECT 8338</strain>
    </source>
</reference>
<dbReference type="Pfam" id="PF00497">
    <property type="entry name" value="SBP_bac_3"/>
    <property type="match status" value="1"/>
</dbReference>
<name>A0A1H2FC82_9GAMM</name>
<feature type="domain" description="Solute-binding protein family 3/N-terminal" evidence="2">
    <location>
        <begin position="27"/>
        <end position="241"/>
    </location>
</feature>
<evidence type="ECO:0000313" key="3">
    <source>
        <dbReference type="EMBL" id="SDU04939.1"/>
    </source>
</evidence>
<evidence type="ECO:0000313" key="4">
    <source>
        <dbReference type="Proteomes" id="UP000243924"/>
    </source>
</evidence>
<dbReference type="Gene3D" id="3.40.190.10">
    <property type="entry name" value="Periplasmic binding protein-like II"/>
    <property type="match status" value="2"/>
</dbReference>
<feature type="chain" id="PRO_5009273839" evidence="1">
    <location>
        <begin position="18"/>
        <end position="242"/>
    </location>
</feature>